<dbReference type="EMBL" id="CP051774">
    <property type="protein sequence ID" value="QJE95682.1"/>
    <property type="molecule type" value="Genomic_DNA"/>
</dbReference>
<dbReference type="InterPro" id="IPR036513">
    <property type="entry name" value="STAS_dom_sf"/>
</dbReference>
<dbReference type="RefSeq" id="WP_169453995.1">
    <property type="nucleotide sequence ID" value="NZ_CP051774.1"/>
</dbReference>
<dbReference type="Pfam" id="PF11964">
    <property type="entry name" value="SpoIIAA-like"/>
    <property type="match status" value="1"/>
</dbReference>
<evidence type="ECO:0000313" key="2">
    <source>
        <dbReference type="Proteomes" id="UP000501812"/>
    </source>
</evidence>
<dbReference type="AlphaFoldDB" id="A0A858RFZ4"/>
<protein>
    <submittedName>
        <fullName evidence="1">STAS/SEC14 domain-containing protein</fullName>
    </submittedName>
</protein>
<dbReference type="InterPro" id="IPR038396">
    <property type="entry name" value="SpoIIAA-like_sf"/>
</dbReference>
<reference evidence="1 2" key="1">
    <citation type="submission" date="2020-04" db="EMBL/GenBank/DDBJ databases">
        <title>Luteolibacter sp. G-1-1-1 isolated from soil.</title>
        <authorList>
            <person name="Dahal R.H."/>
        </authorList>
    </citation>
    <scope>NUCLEOTIDE SEQUENCE [LARGE SCALE GENOMIC DNA]</scope>
    <source>
        <strain evidence="1 2">G-1-1-1</strain>
    </source>
</reference>
<evidence type="ECO:0000313" key="1">
    <source>
        <dbReference type="EMBL" id="QJE95682.1"/>
    </source>
</evidence>
<organism evidence="1 2">
    <name type="scientific">Luteolibacter luteus</name>
    <dbReference type="NCBI Taxonomy" id="2728835"/>
    <lineage>
        <taxon>Bacteria</taxon>
        <taxon>Pseudomonadati</taxon>
        <taxon>Verrucomicrobiota</taxon>
        <taxon>Verrucomicrobiia</taxon>
        <taxon>Verrucomicrobiales</taxon>
        <taxon>Verrucomicrobiaceae</taxon>
        <taxon>Luteolibacter</taxon>
    </lineage>
</organism>
<name>A0A858RFZ4_9BACT</name>
<dbReference type="Gene3D" id="3.40.50.10600">
    <property type="entry name" value="SpoIIaa-like domains"/>
    <property type="match status" value="1"/>
</dbReference>
<keyword evidence="2" id="KW-1185">Reference proteome</keyword>
<dbReference type="Proteomes" id="UP000501812">
    <property type="component" value="Chromosome"/>
</dbReference>
<gene>
    <name evidence="1" type="ORF">HHL09_07750</name>
</gene>
<dbReference type="InterPro" id="IPR021866">
    <property type="entry name" value="SpoIIAA-like"/>
</dbReference>
<accession>A0A858RFZ4</accession>
<proteinExistence type="predicted"/>
<dbReference type="SUPFAM" id="SSF52091">
    <property type="entry name" value="SpoIIaa-like"/>
    <property type="match status" value="1"/>
</dbReference>
<sequence>MSATLLDAADGIVTITINGRLSPEDLAAAHASAGAYLREWAGGSLLIHGEHFQGWTREGDWADLAFQTANDDLIRKMAIVGDTRWQDLVVIFTAKRMRPFPIEYFPIGQTDEALAWLKS</sequence>
<dbReference type="KEGG" id="luo:HHL09_07750"/>